<dbReference type="InterPro" id="IPR043128">
    <property type="entry name" value="Rev_trsase/Diguanyl_cyclase"/>
</dbReference>
<dbReference type="SUPFAM" id="SSF55073">
    <property type="entry name" value="Nucleotide cyclase"/>
    <property type="match status" value="1"/>
</dbReference>
<dbReference type="PROSITE" id="PS50887">
    <property type="entry name" value="GGDEF"/>
    <property type="match status" value="1"/>
</dbReference>
<name>A0ABY3VUE1_9MYCO</name>
<dbReference type="InterPro" id="IPR029787">
    <property type="entry name" value="Nucleotide_cyclase"/>
</dbReference>
<gene>
    <name evidence="2" type="ORF">MKK62_12930</name>
</gene>
<dbReference type="Proteomes" id="UP001055336">
    <property type="component" value="Chromosome"/>
</dbReference>
<organism evidence="2 3">
    <name type="scientific">Mycobacterium paraterrae</name>
    <dbReference type="NCBI Taxonomy" id="577492"/>
    <lineage>
        <taxon>Bacteria</taxon>
        <taxon>Bacillati</taxon>
        <taxon>Actinomycetota</taxon>
        <taxon>Actinomycetes</taxon>
        <taxon>Mycobacteriales</taxon>
        <taxon>Mycobacteriaceae</taxon>
        <taxon>Mycobacterium</taxon>
    </lineage>
</organism>
<dbReference type="RefSeq" id="WP_240263767.1">
    <property type="nucleotide sequence ID" value="NZ_CP092488.2"/>
</dbReference>
<proteinExistence type="predicted"/>
<protein>
    <recommendedName>
        <fullName evidence="1">GGDEF domain-containing protein</fullName>
    </recommendedName>
</protein>
<dbReference type="InterPro" id="IPR000160">
    <property type="entry name" value="GGDEF_dom"/>
</dbReference>
<evidence type="ECO:0000259" key="1">
    <source>
        <dbReference type="PROSITE" id="PS50887"/>
    </source>
</evidence>
<dbReference type="Gene3D" id="3.30.70.270">
    <property type="match status" value="1"/>
</dbReference>
<evidence type="ECO:0000313" key="2">
    <source>
        <dbReference type="EMBL" id="UMB72041.1"/>
    </source>
</evidence>
<reference evidence="2" key="1">
    <citation type="submission" date="2022-08" db="EMBL/GenBank/DDBJ databases">
        <title>Whole genome sequencing of non-tuberculosis mycobacteria type-strains.</title>
        <authorList>
            <person name="Igarashi Y."/>
            <person name="Osugi A."/>
            <person name="Mitarai S."/>
        </authorList>
    </citation>
    <scope>NUCLEOTIDE SEQUENCE</scope>
    <source>
        <strain evidence="2">DSM 45127</strain>
    </source>
</reference>
<evidence type="ECO:0000313" key="3">
    <source>
        <dbReference type="Proteomes" id="UP001055336"/>
    </source>
</evidence>
<dbReference type="EMBL" id="CP092488">
    <property type="protein sequence ID" value="UMB72041.1"/>
    <property type="molecule type" value="Genomic_DNA"/>
</dbReference>
<feature type="domain" description="GGDEF" evidence="1">
    <location>
        <begin position="1"/>
        <end position="51"/>
    </location>
</feature>
<keyword evidence="3" id="KW-1185">Reference proteome</keyword>
<accession>A0ABY3VUE1</accession>
<sequence>MTASIGLARVIATPTGVVDVEDLLEELVHGADQAMYAAKRAGGNRVHSHSDEG</sequence>